<proteinExistence type="predicted"/>
<organism evidence="2 3">
    <name type="scientific">Cichlidogyrus casuarinus</name>
    <dbReference type="NCBI Taxonomy" id="1844966"/>
    <lineage>
        <taxon>Eukaryota</taxon>
        <taxon>Metazoa</taxon>
        <taxon>Spiralia</taxon>
        <taxon>Lophotrochozoa</taxon>
        <taxon>Platyhelminthes</taxon>
        <taxon>Monogenea</taxon>
        <taxon>Monopisthocotylea</taxon>
        <taxon>Dactylogyridea</taxon>
        <taxon>Ancyrocephalidae</taxon>
        <taxon>Cichlidogyrus</taxon>
    </lineage>
</organism>
<keyword evidence="3" id="KW-1185">Reference proteome</keyword>
<accession>A0ABD2QC08</accession>
<dbReference type="EMBL" id="JBJKFK010000439">
    <property type="protein sequence ID" value="KAL3317058.1"/>
    <property type="molecule type" value="Genomic_DNA"/>
</dbReference>
<dbReference type="Proteomes" id="UP001626550">
    <property type="component" value="Unassembled WGS sequence"/>
</dbReference>
<evidence type="ECO:0000256" key="1">
    <source>
        <dbReference type="SAM" id="MobiDB-lite"/>
    </source>
</evidence>
<reference evidence="2 3" key="1">
    <citation type="submission" date="2024-11" db="EMBL/GenBank/DDBJ databases">
        <title>Adaptive evolution of stress response genes in parasites aligns with host niche diversity.</title>
        <authorList>
            <person name="Hahn C."/>
            <person name="Resl P."/>
        </authorList>
    </citation>
    <scope>NUCLEOTIDE SEQUENCE [LARGE SCALE GENOMIC DNA]</scope>
    <source>
        <strain evidence="2">EGGRZ-B1_66</strain>
        <tissue evidence="2">Body</tissue>
    </source>
</reference>
<gene>
    <name evidence="2" type="ORF">Ciccas_004296</name>
</gene>
<comment type="caution">
    <text evidence="2">The sequence shown here is derived from an EMBL/GenBank/DDBJ whole genome shotgun (WGS) entry which is preliminary data.</text>
</comment>
<name>A0ABD2QC08_9PLAT</name>
<dbReference type="AlphaFoldDB" id="A0ABD2QC08"/>
<feature type="region of interest" description="Disordered" evidence="1">
    <location>
        <begin position="69"/>
        <end position="146"/>
    </location>
</feature>
<evidence type="ECO:0000313" key="3">
    <source>
        <dbReference type="Proteomes" id="UP001626550"/>
    </source>
</evidence>
<protein>
    <submittedName>
        <fullName evidence="2">Uncharacterized protein</fullName>
    </submittedName>
</protein>
<feature type="non-terminal residue" evidence="2">
    <location>
        <position position="199"/>
    </location>
</feature>
<evidence type="ECO:0000313" key="2">
    <source>
        <dbReference type="EMBL" id="KAL3317058.1"/>
    </source>
</evidence>
<sequence>MDTGTCARTDIVCANRIGDKSRMVEFYKQLVKEQKVPCGPGLDLLPEHYKNDALAQLDKVNAERNQMLVQSQQGARPGAVPNPLGSPVMHGKGGSAPTLLPPSQFQSNKVKHFSPQPEVPRPPPAHQGTPHTPLVSAPSITSAPAEPGMDEIMKLHRLLSSTFGSANPEELQQVIAHMSSSSNPEHEMMAALLRKMLEA</sequence>